<dbReference type="Ensembl" id="ENSHHUT00000088149.1">
    <property type="protein sequence ID" value="ENSHHUP00000085477.1"/>
    <property type="gene ID" value="ENSHHUG00000049509.1"/>
</dbReference>
<comment type="subcellular location">
    <subcellularLocation>
        <location evidence="1">Membrane</location>
        <topology evidence="1">Multi-pass membrane protein</topology>
    </subcellularLocation>
</comment>
<keyword evidence="3 5" id="KW-1133">Transmembrane helix</keyword>
<dbReference type="GO" id="GO:0016020">
    <property type="term" value="C:membrane"/>
    <property type="evidence" value="ECO:0007669"/>
    <property type="project" value="UniProtKB-SubCell"/>
</dbReference>
<protein>
    <submittedName>
        <fullName evidence="6">Si:ch1073-291c23.2</fullName>
    </submittedName>
</protein>
<evidence type="ECO:0000313" key="7">
    <source>
        <dbReference type="Proteomes" id="UP000314982"/>
    </source>
</evidence>
<accession>A0A4W5RA48</accession>
<organism evidence="6 7">
    <name type="scientific">Hucho hucho</name>
    <name type="common">huchen</name>
    <dbReference type="NCBI Taxonomy" id="62062"/>
    <lineage>
        <taxon>Eukaryota</taxon>
        <taxon>Metazoa</taxon>
        <taxon>Chordata</taxon>
        <taxon>Craniata</taxon>
        <taxon>Vertebrata</taxon>
        <taxon>Euteleostomi</taxon>
        <taxon>Actinopterygii</taxon>
        <taxon>Neopterygii</taxon>
        <taxon>Teleostei</taxon>
        <taxon>Protacanthopterygii</taxon>
        <taxon>Salmoniformes</taxon>
        <taxon>Salmonidae</taxon>
        <taxon>Salmoninae</taxon>
        <taxon>Hucho</taxon>
    </lineage>
</organism>
<keyword evidence="7" id="KW-1185">Reference proteome</keyword>
<dbReference type="GeneTree" id="ENSGT00510000052164"/>
<reference evidence="7" key="1">
    <citation type="submission" date="2018-06" db="EMBL/GenBank/DDBJ databases">
        <title>Genome assembly of Danube salmon.</title>
        <authorList>
            <person name="Macqueen D.J."/>
            <person name="Gundappa M.K."/>
        </authorList>
    </citation>
    <scope>NUCLEOTIDE SEQUENCE [LARGE SCALE GENOMIC DNA]</scope>
</reference>
<name>A0A4W5RA48_9TELE</name>
<keyword evidence="4 5" id="KW-0472">Membrane</keyword>
<reference evidence="6" key="3">
    <citation type="submission" date="2025-09" db="UniProtKB">
        <authorList>
            <consortium name="Ensembl"/>
        </authorList>
    </citation>
    <scope>IDENTIFICATION</scope>
</reference>
<sequence>MSPKVVKVHLNMMTVLCHRFYGALCNSRVVFVGGNYFGEYLMMSVNMVSDISPAGGIREPHTTTLGGSKPLHRFIRGEPKSIGIVMLFMGSSLFILAIPMRMDPLESSAENFTSFWLGILFIICGLLYVLTEKNTSKQLVTASLALSIISILGVTVAFFEFLKSILNMQFYRYHYYHSYYDDNITDRVDVPWRKHHTGQLLHLEAVFMYQSLVGMVLLIMMTAFARAALRSSKTQAIVVMNTLPSAD</sequence>
<keyword evidence="2 5" id="KW-0812">Transmembrane</keyword>
<evidence type="ECO:0000256" key="5">
    <source>
        <dbReference type="SAM" id="Phobius"/>
    </source>
</evidence>
<proteinExistence type="predicted"/>
<dbReference type="InterPro" id="IPR007237">
    <property type="entry name" value="CD20-like"/>
</dbReference>
<evidence type="ECO:0000256" key="4">
    <source>
        <dbReference type="ARBA" id="ARBA00023136"/>
    </source>
</evidence>
<evidence type="ECO:0000256" key="3">
    <source>
        <dbReference type="ARBA" id="ARBA00022989"/>
    </source>
</evidence>
<evidence type="ECO:0000256" key="2">
    <source>
        <dbReference type="ARBA" id="ARBA00022692"/>
    </source>
</evidence>
<evidence type="ECO:0000256" key="1">
    <source>
        <dbReference type="ARBA" id="ARBA00004141"/>
    </source>
</evidence>
<feature type="transmembrane region" description="Helical" evidence="5">
    <location>
        <begin position="207"/>
        <end position="225"/>
    </location>
</feature>
<reference evidence="6" key="2">
    <citation type="submission" date="2025-08" db="UniProtKB">
        <authorList>
            <consortium name="Ensembl"/>
        </authorList>
    </citation>
    <scope>IDENTIFICATION</scope>
</reference>
<feature type="transmembrane region" description="Helical" evidence="5">
    <location>
        <begin position="82"/>
        <end position="100"/>
    </location>
</feature>
<dbReference type="Pfam" id="PF04103">
    <property type="entry name" value="CD20"/>
    <property type="match status" value="1"/>
</dbReference>
<feature type="transmembrane region" description="Helical" evidence="5">
    <location>
        <begin position="142"/>
        <end position="162"/>
    </location>
</feature>
<evidence type="ECO:0000313" key="6">
    <source>
        <dbReference type="Ensembl" id="ENSHHUP00000085477.1"/>
    </source>
</evidence>
<dbReference type="Proteomes" id="UP000314982">
    <property type="component" value="Unassembled WGS sequence"/>
</dbReference>
<dbReference type="AlphaFoldDB" id="A0A4W5RA48"/>
<feature type="transmembrane region" description="Helical" evidence="5">
    <location>
        <begin position="112"/>
        <end position="130"/>
    </location>
</feature>